<evidence type="ECO:0000313" key="2">
    <source>
        <dbReference type="Proteomes" id="UP000234300"/>
    </source>
</evidence>
<dbReference type="AlphaFoldDB" id="A0A2H1IRZ1"/>
<sequence length="124" mass="13388">MRKCRCSTVRLGDNVEDMPDSGLEDDAVARSLASKAFSAQVVGADLGHFDGDLIRESLVLRWERAGSPPGAFLRAALLVLDLPARLAQDVSSSPVEEFGISKDDEIAAAQRAGKFLEQIALDFR</sequence>
<reference evidence="1 2" key="1">
    <citation type="submission" date="2017-03" db="EMBL/GenBank/DDBJ databases">
        <authorList>
            <person name="Afonso C.L."/>
            <person name="Miller P.J."/>
            <person name="Scott M.A."/>
            <person name="Spackman E."/>
            <person name="Goraichik I."/>
            <person name="Dimitrov K.M."/>
            <person name="Suarez D.L."/>
            <person name="Swayne D.E."/>
        </authorList>
    </citation>
    <scope>NUCLEOTIDE SEQUENCE [LARGE SCALE GENOMIC DNA]</scope>
    <source>
        <strain evidence="2">8(6)</strain>
    </source>
</reference>
<name>A0A2H1IRZ1_BREAU</name>
<dbReference type="Proteomes" id="UP000234300">
    <property type="component" value="Unassembled WGS sequence"/>
</dbReference>
<gene>
    <name evidence="1" type="ORF">BAURA86_00918</name>
</gene>
<evidence type="ECO:0000313" key="1">
    <source>
        <dbReference type="EMBL" id="SMX77977.1"/>
    </source>
</evidence>
<organism evidence="1 2">
    <name type="scientific">Brevibacterium aurantiacum</name>
    <dbReference type="NCBI Taxonomy" id="273384"/>
    <lineage>
        <taxon>Bacteria</taxon>
        <taxon>Bacillati</taxon>
        <taxon>Actinomycetota</taxon>
        <taxon>Actinomycetes</taxon>
        <taxon>Micrococcales</taxon>
        <taxon>Brevibacteriaceae</taxon>
        <taxon>Brevibacterium</taxon>
    </lineage>
</organism>
<proteinExistence type="predicted"/>
<dbReference type="EMBL" id="FXZI01000002">
    <property type="protein sequence ID" value="SMX77977.1"/>
    <property type="molecule type" value="Genomic_DNA"/>
</dbReference>
<accession>A0A2H1IRZ1</accession>
<protein>
    <submittedName>
        <fullName evidence="1">Uncharacterized protein</fullName>
    </submittedName>
</protein>